<proteinExistence type="predicted"/>
<organism evidence="2 3">
    <name type="scientific">Streptomyces coelicolor (strain ATCC BAA-471 / A3(2) / M145)</name>
    <dbReference type="NCBI Taxonomy" id="100226"/>
    <lineage>
        <taxon>Bacteria</taxon>
        <taxon>Bacillati</taxon>
        <taxon>Actinomycetota</taxon>
        <taxon>Actinomycetes</taxon>
        <taxon>Kitasatosporales</taxon>
        <taxon>Streptomycetaceae</taxon>
        <taxon>Streptomyces</taxon>
        <taxon>Streptomyces albidoflavus group</taxon>
    </lineage>
</organism>
<name>Q9AD24_STRCO</name>
<dbReference type="RefSeq" id="WP_011039425.1">
    <property type="nucleotide sequence ID" value="NC_003903.1"/>
</dbReference>
<dbReference type="PATRIC" id="fig|100226.15.peg.8074"/>
<dbReference type="InParanoid" id="Q9AD24"/>
<protein>
    <submittedName>
        <fullName evidence="2">Uncharacterized protein</fullName>
    </submittedName>
</protein>
<dbReference type="AlphaFoldDB" id="Q9AD24"/>
<dbReference type="HOGENOM" id="CLU_2620406_0_0_11"/>
<accession>Q9AD24</accession>
<dbReference type="EMBL" id="AL589148">
    <property type="protein sequence ID" value="CAC36647.1"/>
    <property type="molecule type" value="Genomic_DNA"/>
</dbReference>
<dbReference type="Proteomes" id="UP000001973">
    <property type="component" value="Plasmid SCP1"/>
</dbReference>
<gene>
    <name evidence="2" type="ordered locus">SCP1.126</name>
</gene>
<reference evidence="2 3" key="1">
    <citation type="journal article" date="1998" name="J. Bacteriol.">
        <title>Cloning and physical mapping of the EcoRI fragments of the giant linear plasmid SCP1.</title>
        <authorList>
            <person name="Redenbach M."/>
            <person name="Ikeda K."/>
            <person name="Yamasaki M."/>
            <person name="Kinashi H."/>
        </authorList>
    </citation>
    <scope>NUCLEOTIDE SEQUENCE [LARGE SCALE GENOMIC DNA]</scope>
    <source>
        <strain evidence="3">ATCC BAA-471 / A3(2) / M145</strain>
    </source>
</reference>
<sequence>MTWEARWEHSECGAYGEALFFDAHAPDSGHYDCPESGTVGWNGQWECICGASGDGDWEDGDTADSRHECHDMDEVTPA</sequence>
<reference evidence="2 3" key="3">
    <citation type="journal article" date="2008" name="Proc. Natl. Acad. Sci. U.S.A.">
        <title>2-Alkyl-4-hydroxymethylfuran-3-carboxylic acids, antibiotic production inducers discovered by Streptomyces coelicolor genome mining.</title>
        <authorList>
            <person name="Corre C."/>
            <person name="Song L."/>
            <person name="O'Rourke S."/>
            <person name="Chater K.F."/>
            <person name="Challis G.L."/>
        </authorList>
    </citation>
    <scope>NUCLEOTIDE SEQUENCE [LARGE SCALE GENOMIC DNA]</scope>
    <source>
        <strain evidence="3">ATCC BAA-471 / A3(2) / M145</strain>
    </source>
</reference>
<evidence type="ECO:0000313" key="3">
    <source>
        <dbReference type="Proteomes" id="UP000001973"/>
    </source>
</evidence>
<dbReference type="KEGG" id="sco:SCP1.126"/>
<reference evidence="3" key="2">
    <citation type="journal article" date="2002" name="Nature">
        <title>Complete genome sequence of the model actinomycete Streptomyces coelicolor A3(2).</title>
        <authorList>
            <person name="Bentley S.D."/>
            <person name="Chater K.F."/>
            <person name="Cerdeno-Tarraga A.M."/>
            <person name="Challis G.L."/>
            <person name="Thomson N.R."/>
            <person name="James K.D."/>
            <person name="Harris D.E."/>
            <person name="Quail M.A."/>
            <person name="Kieser H."/>
            <person name="Harper D."/>
            <person name="Bateman A."/>
            <person name="Brown S."/>
            <person name="Chandra G."/>
            <person name="Chen C.W."/>
            <person name="Collins M."/>
            <person name="Cronin A."/>
            <person name="Fraser A."/>
            <person name="Goble A."/>
            <person name="Hidalgo J."/>
            <person name="Hornsby T."/>
            <person name="Howarth S."/>
            <person name="Huang C.H."/>
            <person name="Kieser T."/>
            <person name="Larke L."/>
            <person name="Murphy L."/>
            <person name="Oliver K."/>
            <person name="O'Neil S."/>
            <person name="Rabbinowitsch E."/>
            <person name="Rajandream M.A."/>
            <person name="Rutherford K."/>
            <person name="Rutter S."/>
            <person name="Seeger K."/>
            <person name="Saunders D."/>
            <person name="Sharp S."/>
            <person name="Squares R."/>
            <person name="Squares S."/>
            <person name="Taylor K."/>
            <person name="Warren T."/>
            <person name="Wietzorrek A."/>
            <person name="Woodward J."/>
            <person name="Barrell B.G."/>
            <person name="Parkhill J."/>
            <person name="Hopwood D.A."/>
        </authorList>
    </citation>
    <scope>NUCLEOTIDE SEQUENCE [LARGE SCALE GENOMIC DNA]</scope>
    <source>
        <strain evidence="3">ATCC BAA-471 / A3(2) / M145</strain>
    </source>
</reference>
<evidence type="ECO:0000256" key="1">
    <source>
        <dbReference type="SAM" id="MobiDB-lite"/>
    </source>
</evidence>
<feature type="region of interest" description="Disordered" evidence="1">
    <location>
        <begin position="59"/>
        <end position="78"/>
    </location>
</feature>
<geneLocation type="plasmid" evidence="3">
    <name>SCP1</name>
</geneLocation>
<reference evidence="2 3" key="4">
    <citation type="journal article" date="2009" name="Mol. Microbiol.">
        <title>Extracellular signalling, translational control, two repressors and an activator all contribute to the regulation of methylenomycin production in Streptomyces coelicolor.</title>
        <authorList>
            <person name="O'Rourke S."/>
            <person name="Wietzorrek A."/>
            <person name="Fowler K."/>
            <person name="Corre C."/>
            <person name="Challis G.L."/>
            <person name="Chater K.F."/>
        </authorList>
    </citation>
    <scope>NUCLEOTIDE SEQUENCE [LARGE SCALE GENOMIC DNA]</scope>
    <source>
        <strain evidence="3">ATCC BAA-471 / A3(2) / M145</strain>
    </source>
</reference>
<keyword evidence="3" id="KW-1185">Reference proteome</keyword>
<dbReference type="STRING" id="100226.gene:17765631"/>
<dbReference type="OrthoDB" id="4253797at2"/>
<feature type="compositionally biased region" description="Basic and acidic residues" evidence="1">
    <location>
        <begin position="63"/>
        <end position="78"/>
    </location>
</feature>
<evidence type="ECO:0000313" key="2">
    <source>
        <dbReference type="EMBL" id="CAC36647.1"/>
    </source>
</evidence>